<proteinExistence type="predicted"/>
<dbReference type="AlphaFoldDB" id="W4LU60"/>
<evidence type="ECO:0000313" key="1">
    <source>
        <dbReference type="EMBL" id="ETX00957.1"/>
    </source>
</evidence>
<comment type="caution">
    <text evidence="1">The sequence shown here is derived from an EMBL/GenBank/DDBJ whole genome shotgun (WGS) entry which is preliminary data.</text>
</comment>
<evidence type="ECO:0008006" key="3">
    <source>
        <dbReference type="Google" id="ProtNLM"/>
    </source>
</evidence>
<keyword evidence="2" id="KW-1185">Reference proteome</keyword>
<dbReference type="Proteomes" id="UP000019141">
    <property type="component" value="Unassembled WGS sequence"/>
</dbReference>
<reference evidence="1 2" key="1">
    <citation type="journal article" date="2014" name="Nature">
        <title>An environmental bacterial taxon with a large and distinct metabolic repertoire.</title>
        <authorList>
            <person name="Wilson M.C."/>
            <person name="Mori T."/>
            <person name="Ruckert C."/>
            <person name="Uria A.R."/>
            <person name="Helf M.J."/>
            <person name="Takada K."/>
            <person name="Gernert C."/>
            <person name="Steffens U.A."/>
            <person name="Heycke N."/>
            <person name="Schmitt S."/>
            <person name="Rinke C."/>
            <person name="Helfrich E.J."/>
            <person name="Brachmann A.O."/>
            <person name="Gurgui C."/>
            <person name="Wakimoto T."/>
            <person name="Kracht M."/>
            <person name="Crusemann M."/>
            <person name="Hentschel U."/>
            <person name="Abe I."/>
            <person name="Matsunaga S."/>
            <person name="Kalinowski J."/>
            <person name="Takeyama H."/>
            <person name="Piel J."/>
        </authorList>
    </citation>
    <scope>NUCLEOTIDE SEQUENCE [LARGE SCALE GENOMIC DNA]</scope>
    <source>
        <strain evidence="2">TSY1</strain>
    </source>
</reference>
<name>W4LU60_ENTF1</name>
<dbReference type="HOGENOM" id="CLU_2286324_0_0_7"/>
<organism evidence="1 2">
    <name type="scientific">Entotheonella factor</name>
    <dbReference type="NCBI Taxonomy" id="1429438"/>
    <lineage>
        <taxon>Bacteria</taxon>
        <taxon>Pseudomonadati</taxon>
        <taxon>Nitrospinota/Tectimicrobiota group</taxon>
        <taxon>Candidatus Tectimicrobiota</taxon>
        <taxon>Candidatus Entotheonellia</taxon>
        <taxon>Candidatus Entotheonellales</taxon>
        <taxon>Candidatus Entotheonellaceae</taxon>
        <taxon>Candidatus Entotheonella</taxon>
    </lineage>
</organism>
<sequence length="101" mass="10988">MYLGLAAGCANKSALPPQPALAEPYAILKFSAAMQLIALDQQAIDTVVAIRTLRVRPGQHTLRFLHLNNGPEGSPQHAGQRTDPFVLEAFEGLIYEFEAKT</sequence>
<evidence type="ECO:0000313" key="2">
    <source>
        <dbReference type="Proteomes" id="UP000019141"/>
    </source>
</evidence>
<protein>
    <recommendedName>
        <fullName evidence="3">DUF4397 domain-containing protein</fullName>
    </recommendedName>
</protein>
<gene>
    <name evidence="1" type="ORF">ETSY1_09365</name>
</gene>
<dbReference type="EMBL" id="AZHW01000285">
    <property type="protein sequence ID" value="ETX00957.1"/>
    <property type="molecule type" value="Genomic_DNA"/>
</dbReference>
<accession>W4LU60</accession>